<dbReference type="InterPro" id="IPR036513">
    <property type="entry name" value="STAS_dom_sf"/>
</dbReference>
<evidence type="ECO:0000259" key="1">
    <source>
        <dbReference type="PROSITE" id="PS50801"/>
    </source>
</evidence>
<dbReference type="Proteomes" id="UP000194798">
    <property type="component" value="Unassembled WGS sequence"/>
</dbReference>
<accession>A0A251XAV6</accession>
<dbReference type="PROSITE" id="PS50801">
    <property type="entry name" value="STAS"/>
    <property type="match status" value="1"/>
</dbReference>
<protein>
    <recommendedName>
        <fullName evidence="1">STAS domain-containing protein</fullName>
    </recommendedName>
</protein>
<dbReference type="SUPFAM" id="SSF52091">
    <property type="entry name" value="SpoIIaa-like"/>
    <property type="match status" value="1"/>
</dbReference>
<dbReference type="OrthoDB" id="9805711at2"/>
<sequence length="114" mass="13042">MEIKTDDYHIIFDKPSATVICKGSLLLSGTEEYAPILDLLNQAAEQQAEQLVLDLRPLEFLNSSGINTLTKFVINVRNRQTLQLTGMGYEEIPWQVRLLKNLKRLMPDLQLNLE</sequence>
<dbReference type="AlphaFoldDB" id="A0A251XAV6"/>
<comment type="caution">
    <text evidence="2">The sequence shown here is derived from an EMBL/GenBank/DDBJ whole genome shotgun (WGS) entry which is preliminary data.</text>
</comment>
<name>A0A251XAV6_9GAMM</name>
<feature type="domain" description="STAS" evidence="1">
    <location>
        <begin position="36"/>
        <end position="114"/>
    </location>
</feature>
<keyword evidence="3" id="KW-1185">Reference proteome</keyword>
<dbReference type="Gene3D" id="3.30.750.24">
    <property type="entry name" value="STAS domain"/>
    <property type="match status" value="1"/>
</dbReference>
<evidence type="ECO:0000313" key="3">
    <source>
        <dbReference type="Proteomes" id="UP000194798"/>
    </source>
</evidence>
<evidence type="ECO:0000313" key="2">
    <source>
        <dbReference type="EMBL" id="OUD15297.1"/>
    </source>
</evidence>
<dbReference type="NCBIfam" id="NF047705">
    <property type="entry name" value="slr1659_superfam"/>
    <property type="match status" value="1"/>
</dbReference>
<organism evidence="2 3">
    <name type="scientific">Thioflexithrix psekupsensis</name>
    <dbReference type="NCBI Taxonomy" id="1570016"/>
    <lineage>
        <taxon>Bacteria</taxon>
        <taxon>Pseudomonadati</taxon>
        <taxon>Pseudomonadota</taxon>
        <taxon>Gammaproteobacteria</taxon>
        <taxon>Thiotrichales</taxon>
        <taxon>Thioflexithrix</taxon>
    </lineage>
</organism>
<dbReference type="EMBL" id="MSLT01000006">
    <property type="protein sequence ID" value="OUD15297.1"/>
    <property type="molecule type" value="Genomic_DNA"/>
</dbReference>
<gene>
    <name evidence="2" type="ORF">TPSD3_01845</name>
</gene>
<dbReference type="InterPro" id="IPR002645">
    <property type="entry name" value="STAS_dom"/>
</dbReference>
<proteinExistence type="predicted"/>
<dbReference type="RefSeq" id="WP_086486890.1">
    <property type="nucleotide sequence ID" value="NZ_MSLT01000006.1"/>
</dbReference>
<reference evidence="2 3" key="1">
    <citation type="submission" date="2016-12" db="EMBL/GenBank/DDBJ databases">
        <title>Thioflexothrix psekupsii D3 genome sequencing and assembly.</title>
        <authorList>
            <person name="Fomenkov A."/>
            <person name="Vincze T."/>
            <person name="Grabovich M."/>
            <person name="Anton B.P."/>
            <person name="Dubinina G."/>
            <person name="Orlova M."/>
            <person name="Belousova E."/>
            <person name="Roberts R.J."/>
        </authorList>
    </citation>
    <scope>NUCLEOTIDE SEQUENCE [LARGE SCALE GENOMIC DNA]</scope>
    <source>
        <strain evidence="2">D3</strain>
    </source>
</reference>